<evidence type="ECO:0000313" key="2">
    <source>
        <dbReference type="Proteomes" id="UP000805193"/>
    </source>
</evidence>
<name>A0AC60QJU7_IXOPE</name>
<protein>
    <submittedName>
        <fullName evidence="1">Uncharacterized protein</fullName>
    </submittedName>
</protein>
<gene>
    <name evidence="1" type="ORF">HPB47_020091</name>
</gene>
<comment type="caution">
    <text evidence="1">The sequence shown here is derived from an EMBL/GenBank/DDBJ whole genome shotgun (WGS) entry which is preliminary data.</text>
</comment>
<proteinExistence type="predicted"/>
<keyword evidence="2" id="KW-1185">Reference proteome</keyword>
<dbReference type="EMBL" id="JABSTQ010009073">
    <property type="protein sequence ID" value="KAG0433240.1"/>
    <property type="molecule type" value="Genomic_DNA"/>
</dbReference>
<sequence length="381" mass="41368">MRNRHGCASLRTNHHRPNSAVNIRRRNQPRRSHGDLSLPPSGRKPVQPFVSEADENPTELNNGGPMAAQHSTAAAQSSSLPSSFFPEGERIVGPETERDGFPLLENGAREPSQALSPQSLRLACFVGNLAPLEHRRESRCHSGAKSSSDPISRKRPSPFGAEGNDPEAKEHTAQPEDSALQFQQAQRNDTPNADKAQNLVRRTATNTLMLPALRHRIFKDDPHQGYCSACNTLATTLYTSPGSSPSTLRLASMPWLTSRWQTNLTPSRTAGAPQDKPPPAAVRLLWTQLCLFYADGELASTTIGVSKLPLIGPSHSCVWQCLTAFDCAASRKGPPVTGSSVLRMKRGIQFGARPCGARVSWSLAVAARSDALGRSRARQRV</sequence>
<accession>A0AC60QJU7</accession>
<reference evidence="1 2" key="1">
    <citation type="journal article" date="2020" name="Cell">
        <title>Large-Scale Comparative Analyses of Tick Genomes Elucidate Their Genetic Diversity and Vector Capacities.</title>
        <authorList>
            <consortium name="Tick Genome and Microbiome Consortium (TIGMIC)"/>
            <person name="Jia N."/>
            <person name="Wang J."/>
            <person name="Shi W."/>
            <person name="Du L."/>
            <person name="Sun Y."/>
            <person name="Zhan W."/>
            <person name="Jiang J.F."/>
            <person name="Wang Q."/>
            <person name="Zhang B."/>
            <person name="Ji P."/>
            <person name="Bell-Sakyi L."/>
            <person name="Cui X.M."/>
            <person name="Yuan T.T."/>
            <person name="Jiang B.G."/>
            <person name="Yang W.F."/>
            <person name="Lam T.T."/>
            <person name="Chang Q.C."/>
            <person name="Ding S.J."/>
            <person name="Wang X.J."/>
            <person name="Zhu J.G."/>
            <person name="Ruan X.D."/>
            <person name="Zhao L."/>
            <person name="Wei J.T."/>
            <person name="Ye R.Z."/>
            <person name="Que T.C."/>
            <person name="Du C.H."/>
            <person name="Zhou Y.H."/>
            <person name="Cheng J.X."/>
            <person name="Dai P.F."/>
            <person name="Guo W.B."/>
            <person name="Han X.H."/>
            <person name="Huang E.J."/>
            <person name="Li L.F."/>
            <person name="Wei W."/>
            <person name="Gao Y.C."/>
            <person name="Liu J.Z."/>
            <person name="Shao H.Z."/>
            <person name="Wang X."/>
            <person name="Wang C.C."/>
            <person name="Yang T.C."/>
            <person name="Huo Q.B."/>
            <person name="Li W."/>
            <person name="Chen H.Y."/>
            <person name="Chen S.E."/>
            <person name="Zhou L.G."/>
            <person name="Ni X.B."/>
            <person name="Tian J.H."/>
            <person name="Sheng Y."/>
            <person name="Liu T."/>
            <person name="Pan Y.S."/>
            <person name="Xia L.Y."/>
            <person name="Li J."/>
            <person name="Zhao F."/>
            <person name="Cao W.C."/>
        </authorList>
    </citation>
    <scope>NUCLEOTIDE SEQUENCE [LARGE SCALE GENOMIC DNA]</scope>
    <source>
        <strain evidence="1">Iper-2018</strain>
    </source>
</reference>
<dbReference type="Proteomes" id="UP000805193">
    <property type="component" value="Unassembled WGS sequence"/>
</dbReference>
<organism evidence="1 2">
    <name type="scientific">Ixodes persulcatus</name>
    <name type="common">Taiga tick</name>
    <dbReference type="NCBI Taxonomy" id="34615"/>
    <lineage>
        <taxon>Eukaryota</taxon>
        <taxon>Metazoa</taxon>
        <taxon>Ecdysozoa</taxon>
        <taxon>Arthropoda</taxon>
        <taxon>Chelicerata</taxon>
        <taxon>Arachnida</taxon>
        <taxon>Acari</taxon>
        <taxon>Parasitiformes</taxon>
        <taxon>Ixodida</taxon>
        <taxon>Ixodoidea</taxon>
        <taxon>Ixodidae</taxon>
        <taxon>Ixodinae</taxon>
        <taxon>Ixodes</taxon>
    </lineage>
</organism>
<evidence type="ECO:0000313" key="1">
    <source>
        <dbReference type="EMBL" id="KAG0433240.1"/>
    </source>
</evidence>